<dbReference type="AlphaFoldDB" id="A0ABD5E098"/>
<evidence type="ECO:0000256" key="1">
    <source>
        <dbReference type="SAM" id="MobiDB-lite"/>
    </source>
</evidence>
<protein>
    <recommendedName>
        <fullName evidence="4">Secreted protein</fullName>
    </recommendedName>
</protein>
<feature type="compositionally biased region" description="Low complexity" evidence="1">
    <location>
        <begin position="65"/>
        <end position="74"/>
    </location>
</feature>
<feature type="compositionally biased region" description="Basic and acidic residues" evidence="1">
    <location>
        <begin position="39"/>
        <end position="49"/>
    </location>
</feature>
<comment type="caution">
    <text evidence="2">The sequence shown here is derived from an EMBL/GenBank/DDBJ whole genome shotgun (WGS) entry which is preliminary data.</text>
</comment>
<organism evidence="2 3">
    <name type="scientific">Streptomyces evansiae</name>
    <dbReference type="NCBI Taxonomy" id="3075535"/>
    <lineage>
        <taxon>Bacteria</taxon>
        <taxon>Bacillati</taxon>
        <taxon>Actinomycetota</taxon>
        <taxon>Actinomycetes</taxon>
        <taxon>Kitasatosporales</taxon>
        <taxon>Streptomycetaceae</taxon>
        <taxon>Streptomyces</taxon>
    </lineage>
</organism>
<reference evidence="3" key="1">
    <citation type="submission" date="2023-07" db="EMBL/GenBank/DDBJ databases">
        <title>30 novel species of actinomycetes from the DSMZ collection.</title>
        <authorList>
            <person name="Nouioui I."/>
        </authorList>
    </citation>
    <scope>NUCLEOTIDE SEQUENCE [LARGE SCALE GENOMIC DNA]</scope>
    <source>
        <strain evidence="3">DSM 41982</strain>
    </source>
</reference>
<dbReference type="RefSeq" id="WP_202531139.1">
    <property type="nucleotide sequence ID" value="NZ_JAVRER010000004.1"/>
</dbReference>
<dbReference type="EMBL" id="JAVRER010000004">
    <property type="protein sequence ID" value="MDT0414504.1"/>
    <property type="molecule type" value="Genomic_DNA"/>
</dbReference>
<gene>
    <name evidence="2" type="ORF">RM574_03305</name>
</gene>
<dbReference type="Proteomes" id="UP001183607">
    <property type="component" value="Unassembled WGS sequence"/>
</dbReference>
<feature type="region of interest" description="Disordered" evidence="1">
    <location>
        <begin position="65"/>
        <end position="84"/>
    </location>
</feature>
<proteinExistence type="predicted"/>
<feature type="region of interest" description="Disordered" evidence="1">
    <location>
        <begin position="27"/>
        <end position="51"/>
    </location>
</feature>
<name>A0ABD5E098_9ACTN</name>
<evidence type="ECO:0000313" key="2">
    <source>
        <dbReference type="EMBL" id="MDT0414504.1"/>
    </source>
</evidence>
<evidence type="ECO:0000313" key="3">
    <source>
        <dbReference type="Proteomes" id="UP001183607"/>
    </source>
</evidence>
<accession>A0ABD5E098</accession>
<evidence type="ECO:0008006" key="4">
    <source>
        <dbReference type="Google" id="ProtNLM"/>
    </source>
</evidence>
<sequence length="84" mass="9133">MLFVACLLLPLAAVLLFAMDRVEDWMGSSAGSSPIRRARREESVPDAGRRTRHLRLVRDTDVAATTPGLTAAAPRESAETRRAA</sequence>